<feature type="transmembrane region" description="Helical" evidence="10">
    <location>
        <begin position="84"/>
        <end position="107"/>
    </location>
</feature>
<dbReference type="InterPro" id="IPR004117">
    <property type="entry name" value="7tm6_olfct_rcpt"/>
</dbReference>
<evidence type="ECO:0000256" key="8">
    <source>
        <dbReference type="ARBA" id="ARBA00023170"/>
    </source>
</evidence>
<feature type="transmembrane region" description="Helical" evidence="10">
    <location>
        <begin position="143"/>
        <end position="170"/>
    </location>
</feature>
<keyword evidence="9 10" id="KW-0807">Transducer</keyword>
<evidence type="ECO:0000256" key="6">
    <source>
        <dbReference type="ARBA" id="ARBA00022989"/>
    </source>
</evidence>
<dbReference type="PANTHER" id="PTHR21137:SF35">
    <property type="entry name" value="ODORANT RECEPTOR 19A-RELATED"/>
    <property type="match status" value="1"/>
</dbReference>
<gene>
    <name evidence="11" type="primary">LOC106116014</name>
</gene>
<organism evidence="11">
    <name type="scientific">Papilio xuthus</name>
    <name type="common">Asian swallowtail butterfly</name>
    <dbReference type="NCBI Taxonomy" id="66420"/>
    <lineage>
        <taxon>Eukaryota</taxon>
        <taxon>Metazoa</taxon>
        <taxon>Ecdysozoa</taxon>
        <taxon>Arthropoda</taxon>
        <taxon>Hexapoda</taxon>
        <taxon>Insecta</taxon>
        <taxon>Pterygota</taxon>
        <taxon>Neoptera</taxon>
        <taxon>Endopterygota</taxon>
        <taxon>Lepidoptera</taxon>
        <taxon>Glossata</taxon>
        <taxon>Ditrysia</taxon>
        <taxon>Papilionoidea</taxon>
        <taxon>Papilionidae</taxon>
        <taxon>Papilioninae</taxon>
        <taxon>Papilio</taxon>
    </lineage>
</organism>
<dbReference type="GO" id="GO:0005549">
    <property type="term" value="F:odorant binding"/>
    <property type="evidence" value="ECO:0007669"/>
    <property type="project" value="InterPro"/>
</dbReference>
<dbReference type="KEGG" id="pxu:106116014"/>
<evidence type="ECO:0000256" key="7">
    <source>
        <dbReference type="ARBA" id="ARBA00023136"/>
    </source>
</evidence>
<keyword evidence="3 10" id="KW-0716">Sensory transduction</keyword>
<evidence type="ECO:0000256" key="3">
    <source>
        <dbReference type="ARBA" id="ARBA00022606"/>
    </source>
</evidence>
<comment type="similarity">
    <text evidence="10">Belongs to the insect chemoreceptor superfamily. Heteromeric odorant receptor channel (TC 1.A.69) family.</text>
</comment>
<dbReference type="GO" id="GO:0004984">
    <property type="term" value="F:olfactory receptor activity"/>
    <property type="evidence" value="ECO:0007669"/>
    <property type="project" value="InterPro"/>
</dbReference>
<dbReference type="PANTHER" id="PTHR21137">
    <property type="entry name" value="ODORANT RECEPTOR"/>
    <property type="match status" value="1"/>
</dbReference>
<dbReference type="RefSeq" id="XP_013165169.1">
    <property type="nucleotide sequence ID" value="XM_013309715.1"/>
</dbReference>
<feature type="transmembrane region" description="Helical" evidence="10">
    <location>
        <begin position="333"/>
        <end position="356"/>
    </location>
</feature>
<accession>A0AAJ7E6N9</accession>
<feature type="transmembrane region" description="Helical" evidence="10">
    <location>
        <begin position="206"/>
        <end position="230"/>
    </location>
</feature>
<keyword evidence="7 10" id="KW-0472">Membrane</keyword>
<evidence type="ECO:0000256" key="1">
    <source>
        <dbReference type="ARBA" id="ARBA00004651"/>
    </source>
</evidence>
<evidence type="ECO:0000313" key="11">
    <source>
        <dbReference type="RefSeq" id="XP_013165169.1"/>
    </source>
</evidence>
<proteinExistence type="inferred from homology"/>
<keyword evidence="6 10" id="KW-1133">Transmembrane helix</keyword>
<reference evidence="11" key="1">
    <citation type="submission" date="2025-08" db="UniProtKB">
        <authorList>
            <consortium name="RefSeq"/>
        </authorList>
    </citation>
    <scope>IDENTIFICATION</scope>
</reference>
<keyword evidence="4 10" id="KW-0812">Transmembrane</keyword>
<evidence type="ECO:0000256" key="5">
    <source>
        <dbReference type="ARBA" id="ARBA00022725"/>
    </source>
</evidence>
<dbReference type="Pfam" id="PF02949">
    <property type="entry name" value="7tm_6"/>
    <property type="match status" value="1"/>
</dbReference>
<feature type="transmembrane region" description="Helical" evidence="10">
    <location>
        <begin position="52"/>
        <end position="72"/>
    </location>
</feature>
<sequence length="438" mass="51788">MWSLQSLNNFFTRRNFDFDDPSIDLYKFHPQLKFFLAINGIFFNNTDSKLRFIWPFIYNSLTIMALTFEIIFMKHGIAIKDYAFATESLCYFIIISSIPIVNISVLLNKSKVMKLLECLDRDFIYVRTMEPRYKSLFLQGQLLIWQLCYAWFIFTTSVASLFVVTCLLALMYQSLFVTQDEHTVRPLPFPMWLPNDDPYRTPNYEIFLILEIIVCFNFIQTFCVYVYIMFHTLLHYYYVMDMIFLDFEVIFNDLDETVVKLSRYHPRRVAVQMELNRRMKRIVNWHLSVFRSVELISSVYGPPLVFQVSVSSIAICLMAYQIADYLEQGKIHFLFILLCLAASIQLWIPCFLGTLIRNQAFAVGEACWRCGWQETPLGQLLRSDFIILIVRAQQPVTIKFTGLPKLELETFSSVSHYNVIHRLRRRNTIIWKETLSKT</sequence>
<comment type="subcellular location">
    <subcellularLocation>
        <location evidence="1 10">Cell membrane</location>
        <topology evidence="1 10">Multi-pass membrane protein</topology>
    </subcellularLocation>
</comment>
<evidence type="ECO:0000256" key="10">
    <source>
        <dbReference type="RuleBase" id="RU351113"/>
    </source>
</evidence>
<keyword evidence="8 10" id="KW-0675">Receptor</keyword>
<dbReference type="GO" id="GO:0007165">
    <property type="term" value="P:signal transduction"/>
    <property type="evidence" value="ECO:0007669"/>
    <property type="project" value="UniProtKB-KW"/>
</dbReference>
<feature type="transmembrane region" description="Helical" evidence="10">
    <location>
        <begin position="306"/>
        <end position="326"/>
    </location>
</feature>
<evidence type="ECO:0000256" key="2">
    <source>
        <dbReference type="ARBA" id="ARBA00022475"/>
    </source>
</evidence>
<dbReference type="GeneID" id="106116014"/>
<comment type="caution">
    <text evidence="10">Lacks conserved residue(s) required for the propagation of feature annotation.</text>
</comment>
<dbReference type="GO" id="GO:0005886">
    <property type="term" value="C:plasma membrane"/>
    <property type="evidence" value="ECO:0007669"/>
    <property type="project" value="UniProtKB-SubCell"/>
</dbReference>
<evidence type="ECO:0000256" key="9">
    <source>
        <dbReference type="ARBA" id="ARBA00023224"/>
    </source>
</evidence>
<dbReference type="AlphaFoldDB" id="A0AAJ7E6N9"/>
<name>A0AAJ7E6N9_PAPXU</name>
<dbReference type="Proteomes" id="UP000694872">
    <property type="component" value="Unplaced"/>
</dbReference>
<keyword evidence="2" id="KW-1003">Cell membrane</keyword>
<keyword evidence="5 10" id="KW-0552">Olfaction</keyword>
<evidence type="ECO:0000256" key="4">
    <source>
        <dbReference type="ARBA" id="ARBA00022692"/>
    </source>
</evidence>
<protein>
    <recommendedName>
        <fullName evidence="10">Odorant receptor</fullName>
    </recommendedName>
</protein>